<sequence length="287" mass="32354">MSVVFSEGASPSLVTMDADVLLSLSQDHRHTQQHLIEELTKQRDELRAELDDYERRLDDAEQRDRDAEAQITDLEAQLAEEKASVTLHMQQRDDSDYRLEKAEARIEELEAQLAQRKQTDLGPLVPQTIVWMGGLYHGQVLFGKPDGLGVLRTLDGDKKIYEGGWSNGRLFGRGRVDYRLTMPDRSTYKGDTFDGLPHGHGVCYHFSAPDKVEYIGGWANGERHGQGSAYSPVGGWEVFRGEFVWGMAYKGVFLSDGIQYPWRAGQRIPTGGKREMWGGVPSWLPNV</sequence>
<evidence type="ECO:0000313" key="4">
    <source>
        <dbReference type="Proteomes" id="UP000041254"/>
    </source>
</evidence>
<feature type="coiled-coil region" evidence="2">
    <location>
        <begin position="29"/>
        <end position="119"/>
    </location>
</feature>
<dbReference type="Proteomes" id="UP000041254">
    <property type="component" value="Unassembled WGS sequence"/>
</dbReference>
<keyword evidence="2" id="KW-0175">Coiled coil</keyword>
<dbReference type="VEuPathDB" id="CryptoDB:Vbra_16557"/>
<dbReference type="EMBL" id="CDMY01000531">
    <property type="protein sequence ID" value="CEM20909.1"/>
    <property type="molecule type" value="Genomic_DNA"/>
</dbReference>
<keyword evidence="1" id="KW-0677">Repeat</keyword>
<keyword evidence="4" id="KW-1185">Reference proteome</keyword>
<dbReference type="AlphaFoldDB" id="A0A0G4FZ69"/>
<reference evidence="3 4" key="1">
    <citation type="submission" date="2014-11" db="EMBL/GenBank/DDBJ databases">
        <authorList>
            <person name="Zhu J."/>
            <person name="Qi W."/>
            <person name="Song R."/>
        </authorList>
    </citation>
    <scope>NUCLEOTIDE SEQUENCE [LARGE SCALE GENOMIC DNA]</scope>
</reference>
<evidence type="ECO:0000256" key="1">
    <source>
        <dbReference type="ARBA" id="ARBA00022737"/>
    </source>
</evidence>
<evidence type="ECO:0000256" key="2">
    <source>
        <dbReference type="SAM" id="Coils"/>
    </source>
</evidence>
<organism evidence="3 4">
    <name type="scientific">Vitrella brassicaformis (strain CCMP3155)</name>
    <dbReference type="NCBI Taxonomy" id="1169540"/>
    <lineage>
        <taxon>Eukaryota</taxon>
        <taxon>Sar</taxon>
        <taxon>Alveolata</taxon>
        <taxon>Colpodellida</taxon>
        <taxon>Vitrellaceae</taxon>
        <taxon>Vitrella</taxon>
    </lineage>
</organism>
<dbReference type="InParanoid" id="A0A0G4FZ69"/>
<proteinExistence type="predicted"/>
<name>A0A0G4FZ69_VITBC</name>
<dbReference type="InterPro" id="IPR003409">
    <property type="entry name" value="MORN"/>
</dbReference>
<dbReference type="SUPFAM" id="SSF82185">
    <property type="entry name" value="Histone H3 K4-specific methyltransferase SET7/9 N-terminal domain"/>
    <property type="match status" value="1"/>
</dbReference>
<accession>A0A0G4FZ69</accession>
<dbReference type="PANTHER" id="PTHR43215">
    <property type="entry name" value="RADIAL SPOKE HEAD 1 HOMOLOG"/>
    <property type="match status" value="1"/>
</dbReference>
<dbReference type="OrthoDB" id="312720at2759"/>
<dbReference type="PhylomeDB" id="A0A0G4FZ69"/>
<dbReference type="Gene3D" id="2.20.110.10">
    <property type="entry name" value="Histone H3 K4-specific methyltransferase SET7/9 N-terminal domain"/>
    <property type="match status" value="1"/>
</dbReference>
<protein>
    <submittedName>
        <fullName evidence="3">Uncharacterized protein</fullName>
    </submittedName>
</protein>
<dbReference type="PANTHER" id="PTHR43215:SF14">
    <property type="entry name" value="RADIAL SPOKE HEAD 1 HOMOLOG"/>
    <property type="match status" value="1"/>
</dbReference>
<dbReference type="Pfam" id="PF02493">
    <property type="entry name" value="MORN"/>
    <property type="match status" value="4"/>
</dbReference>
<gene>
    <name evidence="3" type="ORF">Vbra_16557</name>
</gene>
<evidence type="ECO:0000313" key="3">
    <source>
        <dbReference type="EMBL" id="CEM20909.1"/>
    </source>
</evidence>